<evidence type="ECO:0000313" key="6">
    <source>
        <dbReference type="EMBL" id="KAK9763528.1"/>
    </source>
</evidence>
<accession>A0ABR2WPT3</accession>
<dbReference type="SUPFAM" id="SSF82171">
    <property type="entry name" value="DPP6 N-terminal domain-like"/>
    <property type="match status" value="1"/>
</dbReference>
<sequence>MSTWNDVRQEVRAFRASISPPCLCIMKDFVFDDANNTLLFIGTDPTKHFQTTSLFVVDLPPEPMQTISTEPDQPNSDSVVPIIDWKPLLTEAWMRDKPLENLSKAEILHKERQRLALEGITSFSFEPKTRRIMFPYSNNIYVATVGLDKGCQPLQVKSDISKGPRLDPKLGGRRHDLIAFVRDRDLWISTLDGEEIQLTYCSQSDDTTISCGMPEFIIQEEFERYTGYFWAPEATKCKDNLERILYLQVSESMVSTICMLHGADVEAHRYPRCGTENAMCDMQIVEFSSPSDKSGGQCSIIHKRLWGSATLKEMFPWMEYVVRFGWIPNGKAVWAQLMDRKQQKTVVVKIPLKNFATMYEYNGNPNYEQCKDNVEILYHEESESWINYCFIYHFIETQNEDFTEFIWCSERTGYRHLYLVRKFKSSQWFLKPLTVGEWVVADVPIWIDTVRKLVYFVGKRDTPLENHLYVASMAEDADPDNIVRLTPLGFFHNIQMNPSCTRFVSWYSNIKEAPSTAIYELYWEDGSIFPKTTLSAHVHPLGVVDKSLPVGEFFSFENKQGDTIYGCFYKPDNYVQGKKYPTVLYVYGGPKGQAVTNDYKCPRFLPMFLAIRMGFAVVMIDGRGSSDRGLAFESQIRWKLGTVELEDQAGGIKYLLEHRQHDLGGVIDKNKVAITGWSYGGYISLLALAHYPDIFKISIPGAPVTHWKLYDTAYSERYMGLLEENAEGYRKASVLSYIDKFPDDEHRLLLIHGLIDENVHFTHTELLVNALIRANKPHQLQVYPYERHGLRHPSSTEHFDTMMFHWLRNYL</sequence>
<dbReference type="InterPro" id="IPR029058">
    <property type="entry name" value="AB_hydrolase_fold"/>
</dbReference>
<evidence type="ECO:0000313" key="7">
    <source>
        <dbReference type="Proteomes" id="UP001479436"/>
    </source>
</evidence>
<keyword evidence="7" id="KW-1185">Reference proteome</keyword>
<keyword evidence="3" id="KW-0720">Serine protease</keyword>
<keyword evidence="2" id="KW-0031">Aminopeptidase</keyword>
<dbReference type="PANTHER" id="PTHR11731:SF193">
    <property type="entry name" value="DIPEPTIDYL PEPTIDASE 9"/>
    <property type="match status" value="1"/>
</dbReference>
<name>A0ABR2WPT3_9FUNG</name>
<evidence type="ECO:0000256" key="3">
    <source>
        <dbReference type="ARBA" id="ARBA00022825"/>
    </source>
</evidence>
<dbReference type="Proteomes" id="UP001479436">
    <property type="component" value="Unassembled WGS sequence"/>
</dbReference>
<dbReference type="SUPFAM" id="SSF53474">
    <property type="entry name" value="alpha/beta-Hydrolases"/>
    <property type="match status" value="1"/>
</dbReference>
<dbReference type="Pfam" id="PF00930">
    <property type="entry name" value="DPPIV_N"/>
    <property type="match status" value="1"/>
</dbReference>
<comment type="similarity">
    <text evidence="1">Belongs to the peptidase S9B family.</text>
</comment>
<feature type="domain" description="Peptidase S9 prolyl oligopeptidase catalytic" evidence="4">
    <location>
        <begin position="610"/>
        <end position="811"/>
    </location>
</feature>
<gene>
    <name evidence="6" type="ORF">K7432_009709</name>
</gene>
<keyword evidence="2" id="KW-0645">Protease</keyword>
<organism evidence="6 7">
    <name type="scientific">Basidiobolus ranarum</name>
    <dbReference type="NCBI Taxonomy" id="34480"/>
    <lineage>
        <taxon>Eukaryota</taxon>
        <taxon>Fungi</taxon>
        <taxon>Fungi incertae sedis</taxon>
        <taxon>Zoopagomycota</taxon>
        <taxon>Entomophthoromycotina</taxon>
        <taxon>Basidiobolomycetes</taxon>
        <taxon>Basidiobolales</taxon>
        <taxon>Basidiobolaceae</taxon>
        <taxon>Basidiobolus</taxon>
    </lineage>
</organism>
<dbReference type="EMBL" id="JASJQH010000618">
    <property type="protein sequence ID" value="KAK9763528.1"/>
    <property type="molecule type" value="Genomic_DNA"/>
</dbReference>
<evidence type="ECO:0000256" key="1">
    <source>
        <dbReference type="ARBA" id="ARBA00006150"/>
    </source>
</evidence>
<evidence type="ECO:0000259" key="4">
    <source>
        <dbReference type="Pfam" id="PF00326"/>
    </source>
</evidence>
<dbReference type="PANTHER" id="PTHR11731">
    <property type="entry name" value="PROTEASE FAMILY S9B,C DIPEPTIDYL-PEPTIDASE IV-RELATED"/>
    <property type="match status" value="1"/>
</dbReference>
<evidence type="ECO:0000259" key="5">
    <source>
        <dbReference type="Pfam" id="PF00930"/>
    </source>
</evidence>
<dbReference type="Pfam" id="PF00326">
    <property type="entry name" value="Peptidase_S9"/>
    <property type="match status" value="1"/>
</dbReference>
<protein>
    <submittedName>
        <fullName evidence="6">Uncharacterized protein</fullName>
    </submittedName>
</protein>
<dbReference type="Gene3D" id="3.40.50.1820">
    <property type="entry name" value="alpha/beta hydrolase"/>
    <property type="match status" value="1"/>
</dbReference>
<dbReference type="InterPro" id="IPR050278">
    <property type="entry name" value="Serine_Prot_S9B/DPPIV"/>
</dbReference>
<comment type="caution">
    <text evidence="6">The sequence shown here is derived from an EMBL/GenBank/DDBJ whole genome shotgun (WGS) entry which is preliminary data.</text>
</comment>
<proteinExistence type="inferred from homology"/>
<dbReference type="InterPro" id="IPR001375">
    <property type="entry name" value="Peptidase_S9_cat"/>
</dbReference>
<evidence type="ECO:0000256" key="2">
    <source>
        <dbReference type="ARBA" id="ARBA00022438"/>
    </source>
</evidence>
<dbReference type="InterPro" id="IPR002469">
    <property type="entry name" value="Peptidase_S9B_N"/>
</dbReference>
<reference evidence="6 7" key="1">
    <citation type="submission" date="2023-04" db="EMBL/GenBank/DDBJ databases">
        <title>Genome of Basidiobolus ranarum AG-B5.</title>
        <authorList>
            <person name="Stajich J.E."/>
            <person name="Carter-House D."/>
            <person name="Gryganskyi A."/>
        </authorList>
    </citation>
    <scope>NUCLEOTIDE SEQUENCE [LARGE SCALE GENOMIC DNA]</scope>
    <source>
        <strain evidence="6 7">AG-B5</strain>
    </source>
</reference>
<keyword evidence="2" id="KW-0378">Hydrolase</keyword>
<feature type="domain" description="Dipeptidylpeptidase IV N-terminal" evidence="5">
    <location>
        <begin position="164"/>
        <end position="511"/>
    </location>
</feature>
<dbReference type="Gene3D" id="2.140.10.30">
    <property type="entry name" value="Dipeptidylpeptidase IV, N-terminal domain"/>
    <property type="match status" value="1"/>
</dbReference>